<dbReference type="HOGENOM" id="CLU_1760077_0_0_1"/>
<evidence type="ECO:0000313" key="3">
    <source>
        <dbReference type="Proteomes" id="UP000002748"/>
    </source>
</evidence>
<dbReference type="InterPro" id="IPR010711">
    <property type="entry name" value="PLA2G12"/>
</dbReference>
<dbReference type="GO" id="GO:0016042">
    <property type="term" value="P:lipid catabolic process"/>
    <property type="evidence" value="ECO:0007669"/>
    <property type="project" value="InterPro"/>
</dbReference>
<evidence type="ECO:0000313" key="2">
    <source>
        <dbReference type="EMBL" id="EJT46699.1"/>
    </source>
</evidence>
<dbReference type="RefSeq" id="XP_014178377.1">
    <property type="nucleotide sequence ID" value="XM_014322902.1"/>
</dbReference>
<dbReference type="PANTHER" id="PTHR12824">
    <property type="entry name" value="GROUP XII SECRETORY PHOSPHOLIPASE A2 FAMILY MEMBER"/>
    <property type="match status" value="1"/>
</dbReference>
<accession>J6EQE5</accession>
<dbReference type="Proteomes" id="UP000002748">
    <property type="component" value="Unassembled WGS sequence"/>
</dbReference>
<dbReference type="InterPro" id="IPR036444">
    <property type="entry name" value="PLipase_A2_dom_sf"/>
</dbReference>
<dbReference type="AlphaFoldDB" id="J6EQE5"/>
<dbReference type="SMR" id="J6EQE5"/>
<comment type="caution">
    <text evidence="2">The sequence shown here is derived from an EMBL/GenBank/DDBJ whole genome shotgun (WGS) entry which is preliminary data.</text>
</comment>
<feature type="chain" id="PRO_5003787276" description="Phospholipase A2" evidence="1">
    <location>
        <begin position="18"/>
        <end position="144"/>
    </location>
</feature>
<protein>
    <recommendedName>
        <fullName evidence="4">Phospholipase A2</fullName>
    </recommendedName>
</protein>
<evidence type="ECO:0000256" key="1">
    <source>
        <dbReference type="SAM" id="SignalP"/>
    </source>
</evidence>
<dbReference type="GeneID" id="25988176"/>
<proteinExistence type="predicted"/>
<dbReference type="Gene3D" id="1.20.90.10">
    <property type="entry name" value="Phospholipase A2 domain"/>
    <property type="match status" value="1"/>
</dbReference>
<evidence type="ECO:0008006" key="4">
    <source>
        <dbReference type="Google" id="ProtNLM"/>
    </source>
</evidence>
<dbReference type="GO" id="GO:0005509">
    <property type="term" value="F:calcium ion binding"/>
    <property type="evidence" value="ECO:0007669"/>
    <property type="project" value="InterPro"/>
</dbReference>
<sequence length="144" mass="15443">MKPSLLLPFTLFGVALALPPADRSLSFTNLEARGYPSRCPSGQTAKSKGVSPDLNGCSGVPDGKFKGCCNQHDICYSTCSRTKRDCDDSFYACMKNVCNTEYDKWYEAPVKATCLAGAATYHTGVAVGGDSAFMKRTAKHCTCS</sequence>
<dbReference type="GO" id="GO:0005576">
    <property type="term" value="C:extracellular region"/>
    <property type="evidence" value="ECO:0007669"/>
    <property type="project" value="InterPro"/>
</dbReference>
<dbReference type="GO" id="GO:0050482">
    <property type="term" value="P:arachidonate secretion"/>
    <property type="evidence" value="ECO:0007669"/>
    <property type="project" value="InterPro"/>
</dbReference>
<dbReference type="SUPFAM" id="SSF48619">
    <property type="entry name" value="Phospholipase A2, PLA2"/>
    <property type="match status" value="1"/>
</dbReference>
<dbReference type="Pfam" id="PF06951">
    <property type="entry name" value="PLA2G12"/>
    <property type="match status" value="1"/>
</dbReference>
<name>J6EQE5_TRIAS</name>
<dbReference type="KEGG" id="tasa:A1Q1_04664"/>
<reference evidence="2 3" key="1">
    <citation type="journal article" date="2012" name="Eukaryot. Cell">
        <title>Draft genome sequence of CBS 2479, the standard type strain of Trichosporon asahii.</title>
        <authorList>
            <person name="Yang R.Y."/>
            <person name="Li H.T."/>
            <person name="Zhu H."/>
            <person name="Zhou G.P."/>
            <person name="Wang M."/>
            <person name="Wang L."/>
        </authorList>
    </citation>
    <scope>NUCLEOTIDE SEQUENCE [LARGE SCALE GENOMIC DNA]</scope>
    <source>
        <strain evidence="3">ATCC 90039 / CBS 2479 / JCM 2466 / KCTC 7840 / NCYC 2677 / UAMH 7654</strain>
    </source>
</reference>
<dbReference type="GO" id="GO:0006644">
    <property type="term" value="P:phospholipid metabolic process"/>
    <property type="evidence" value="ECO:0007669"/>
    <property type="project" value="InterPro"/>
</dbReference>
<dbReference type="GO" id="GO:0004623">
    <property type="term" value="F:phospholipase A2 activity"/>
    <property type="evidence" value="ECO:0007669"/>
    <property type="project" value="InterPro"/>
</dbReference>
<organism evidence="2 3">
    <name type="scientific">Trichosporon asahii var. asahii (strain ATCC 90039 / CBS 2479 / JCM 2466 / KCTC 7840 / NBRC 103889/ NCYC 2677 / UAMH 7654)</name>
    <name type="common">Yeast</name>
    <dbReference type="NCBI Taxonomy" id="1186058"/>
    <lineage>
        <taxon>Eukaryota</taxon>
        <taxon>Fungi</taxon>
        <taxon>Dikarya</taxon>
        <taxon>Basidiomycota</taxon>
        <taxon>Agaricomycotina</taxon>
        <taxon>Tremellomycetes</taxon>
        <taxon>Trichosporonales</taxon>
        <taxon>Trichosporonaceae</taxon>
        <taxon>Trichosporon</taxon>
    </lineage>
</organism>
<feature type="signal peptide" evidence="1">
    <location>
        <begin position="1"/>
        <end position="17"/>
    </location>
</feature>
<dbReference type="VEuPathDB" id="FungiDB:A1Q1_04664"/>
<dbReference type="OrthoDB" id="5596743at2759"/>
<dbReference type="EMBL" id="ALBS01000280">
    <property type="protein sequence ID" value="EJT46699.1"/>
    <property type="molecule type" value="Genomic_DNA"/>
</dbReference>
<keyword evidence="1" id="KW-0732">Signal</keyword>
<dbReference type="PANTHER" id="PTHR12824:SF8">
    <property type="entry name" value="GXIVSPLA2, ISOFORM A"/>
    <property type="match status" value="1"/>
</dbReference>
<gene>
    <name evidence="2" type="ORF">A1Q1_04664</name>
</gene>